<dbReference type="InterPro" id="IPR036271">
    <property type="entry name" value="Tet_transcr_reg_TetR-rel_C_sf"/>
</dbReference>
<protein>
    <recommendedName>
        <fullName evidence="5">HTH tetR-type domain-containing protein</fullName>
    </recommendedName>
</protein>
<dbReference type="PROSITE" id="PS50977">
    <property type="entry name" value="HTH_TETR_2"/>
    <property type="match status" value="1"/>
</dbReference>
<dbReference type="Proteomes" id="UP000611500">
    <property type="component" value="Unassembled WGS sequence"/>
</dbReference>
<dbReference type="GO" id="GO:0000976">
    <property type="term" value="F:transcription cis-regulatory region binding"/>
    <property type="evidence" value="ECO:0007669"/>
    <property type="project" value="TreeGrafter"/>
</dbReference>
<dbReference type="Gene3D" id="1.10.357.10">
    <property type="entry name" value="Tetracycline Repressor, domain 2"/>
    <property type="match status" value="1"/>
</dbReference>
<dbReference type="Pfam" id="PF00440">
    <property type="entry name" value="TetR_N"/>
    <property type="match status" value="1"/>
</dbReference>
<name>A0A8J3HAM6_9RHOB</name>
<accession>A0A8J3HAM6</accession>
<evidence type="ECO:0000313" key="6">
    <source>
        <dbReference type="EMBL" id="GHG97246.1"/>
    </source>
</evidence>
<keyword evidence="3" id="KW-0804">Transcription</keyword>
<keyword evidence="7" id="KW-1185">Reference proteome</keyword>
<dbReference type="InterPro" id="IPR001647">
    <property type="entry name" value="HTH_TetR"/>
</dbReference>
<dbReference type="SUPFAM" id="SSF46689">
    <property type="entry name" value="Homeodomain-like"/>
    <property type="match status" value="1"/>
</dbReference>
<feature type="DNA-binding region" description="H-T-H motif" evidence="4">
    <location>
        <begin position="21"/>
        <end position="40"/>
    </location>
</feature>
<reference evidence="6" key="2">
    <citation type="submission" date="2020-09" db="EMBL/GenBank/DDBJ databases">
        <authorList>
            <person name="Sun Q."/>
            <person name="Zhou Y."/>
        </authorList>
    </citation>
    <scope>NUCLEOTIDE SEQUENCE</scope>
    <source>
        <strain evidence="6">CGMCC 1.7081</strain>
    </source>
</reference>
<evidence type="ECO:0000256" key="1">
    <source>
        <dbReference type="ARBA" id="ARBA00023015"/>
    </source>
</evidence>
<evidence type="ECO:0000259" key="5">
    <source>
        <dbReference type="PROSITE" id="PS50977"/>
    </source>
</evidence>
<dbReference type="PANTHER" id="PTHR30055">
    <property type="entry name" value="HTH-TYPE TRANSCRIPTIONAL REGULATOR RUTR"/>
    <property type="match status" value="1"/>
</dbReference>
<evidence type="ECO:0000256" key="4">
    <source>
        <dbReference type="PROSITE-ProRule" id="PRU00335"/>
    </source>
</evidence>
<gene>
    <name evidence="6" type="ORF">GCM10010961_31980</name>
</gene>
<comment type="caution">
    <text evidence="6">The sequence shown here is derived from an EMBL/GenBank/DDBJ whole genome shotgun (WGS) entry which is preliminary data.</text>
</comment>
<dbReference type="GO" id="GO:0003700">
    <property type="term" value="F:DNA-binding transcription factor activity"/>
    <property type="evidence" value="ECO:0007669"/>
    <property type="project" value="TreeGrafter"/>
</dbReference>
<dbReference type="PANTHER" id="PTHR30055:SF234">
    <property type="entry name" value="HTH-TYPE TRANSCRIPTIONAL REGULATOR BETI"/>
    <property type="match status" value="1"/>
</dbReference>
<reference evidence="6" key="1">
    <citation type="journal article" date="2014" name="Int. J. Syst. Evol. Microbiol.">
        <title>Complete genome sequence of Corynebacterium casei LMG S-19264T (=DSM 44701T), isolated from a smear-ripened cheese.</title>
        <authorList>
            <consortium name="US DOE Joint Genome Institute (JGI-PGF)"/>
            <person name="Walter F."/>
            <person name="Albersmeier A."/>
            <person name="Kalinowski J."/>
            <person name="Ruckert C."/>
        </authorList>
    </citation>
    <scope>NUCLEOTIDE SEQUENCE</scope>
    <source>
        <strain evidence="6">CGMCC 1.7081</strain>
    </source>
</reference>
<keyword evidence="2 4" id="KW-0238">DNA-binding</keyword>
<dbReference type="SUPFAM" id="SSF48498">
    <property type="entry name" value="Tetracyclin repressor-like, C-terminal domain"/>
    <property type="match status" value="1"/>
</dbReference>
<evidence type="ECO:0000256" key="3">
    <source>
        <dbReference type="ARBA" id="ARBA00023163"/>
    </source>
</evidence>
<proteinExistence type="predicted"/>
<dbReference type="EMBL" id="BNAP01000018">
    <property type="protein sequence ID" value="GHG97246.1"/>
    <property type="molecule type" value="Genomic_DNA"/>
</dbReference>
<dbReference type="InterPro" id="IPR009057">
    <property type="entry name" value="Homeodomain-like_sf"/>
</dbReference>
<dbReference type="InterPro" id="IPR050109">
    <property type="entry name" value="HTH-type_TetR-like_transc_reg"/>
</dbReference>
<evidence type="ECO:0000313" key="7">
    <source>
        <dbReference type="Proteomes" id="UP000611500"/>
    </source>
</evidence>
<keyword evidence="1" id="KW-0805">Transcription regulation</keyword>
<dbReference type="AlphaFoldDB" id="A0A8J3HAM6"/>
<feature type="domain" description="HTH tetR-type" evidence="5">
    <location>
        <begin position="1"/>
        <end position="58"/>
    </location>
</feature>
<dbReference type="PRINTS" id="PR00455">
    <property type="entry name" value="HTHTETR"/>
</dbReference>
<sequence>MRDRILDATAKLIVEHGTQVSMSKIAQGAEVAAGSLYNHFDSKEDLIHAVYERLAGEFACAIAEGDEAAVPPQERLERYIDNYIAFIWDDPDRAVLFEYLASVPILPPQMFVESFQASAAFINEILNELSESGWLAEGDTFFMAGFLGGAIRNSLKWQRAYDRHLTDEDRLQIKAMCMRAIRQKT</sequence>
<organism evidence="6 7">
    <name type="scientific">Pseudodonghicola xiamenensis</name>
    <dbReference type="NCBI Taxonomy" id="337702"/>
    <lineage>
        <taxon>Bacteria</taxon>
        <taxon>Pseudomonadati</taxon>
        <taxon>Pseudomonadota</taxon>
        <taxon>Alphaproteobacteria</taxon>
        <taxon>Rhodobacterales</taxon>
        <taxon>Paracoccaceae</taxon>
        <taxon>Pseudodonghicola</taxon>
    </lineage>
</organism>
<evidence type="ECO:0000256" key="2">
    <source>
        <dbReference type="ARBA" id="ARBA00023125"/>
    </source>
</evidence>